<proteinExistence type="predicted"/>
<evidence type="ECO:0000313" key="1">
    <source>
        <dbReference type="EMBL" id="MPN43042.1"/>
    </source>
</evidence>
<dbReference type="AlphaFoldDB" id="A0A645HX37"/>
<accession>A0A645HX37</accession>
<dbReference type="InterPro" id="IPR036271">
    <property type="entry name" value="Tet_transcr_reg_TetR-rel_C_sf"/>
</dbReference>
<gene>
    <name evidence="1" type="ORF">SDC9_190601</name>
</gene>
<name>A0A645HX37_9ZZZZ</name>
<dbReference type="Gene3D" id="1.10.357.10">
    <property type="entry name" value="Tetracycline Repressor, domain 2"/>
    <property type="match status" value="1"/>
</dbReference>
<organism evidence="1">
    <name type="scientific">bioreactor metagenome</name>
    <dbReference type="NCBI Taxonomy" id="1076179"/>
    <lineage>
        <taxon>unclassified sequences</taxon>
        <taxon>metagenomes</taxon>
        <taxon>ecological metagenomes</taxon>
    </lineage>
</organism>
<evidence type="ECO:0008006" key="2">
    <source>
        <dbReference type="Google" id="ProtNLM"/>
    </source>
</evidence>
<dbReference type="EMBL" id="VSSQ01101185">
    <property type="protein sequence ID" value="MPN43042.1"/>
    <property type="molecule type" value="Genomic_DNA"/>
</dbReference>
<reference evidence="1" key="1">
    <citation type="submission" date="2019-08" db="EMBL/GenBank/DDBJ databases">
        <authorList>
            <person name="Kucharzyk K."/>
            <person name="Murdoch R.W."/>
            <person name="Higgins S."/>
            <person name="Loffler F."/>
        </authorList>
    </citation>
    <scope>NUCLEOTIDE SEQUENCE</scope>
</reference>
<dbReference type="SUPFAM" id="SSF48498">
    <property type="entry name" value="Tetracyclin repressor-like, C-terminal domain"/>
    <property type="match status" value="1"/>
</dbReference>
<protein>
    <recommendedName>
        <fullName evidence="2">HTH-type transcriptional repressor KstR2 C-terminal domain-containing protein</fullName>
    </recommendedName>
</protein>
<sequence>MKALLEEFAEEIMSSFADYWSIEKDLHKRFIETKRLTMEVFAKHEKLSELYSRVTGASDPIDQCIKQFEDRLIDFYSNNIEYGIKKGIFNKVYIAPIAHAILATEKFLLYKWIVLKAISRQEMIDMVVSFHETLAEGLLTNRQNSE</sequence>
<comment type="caution">
    <text evidence="1">The sequence shown here is derived from an EMBL/GenBank/DDBJ whole genome shotgun (WGS) entry which is preliminary data.</text>
</comment>